<dbReference type="GO" id="GO:0006508">
    <property type="term" value="P:proteolysis"/>
    <property type="evidence" value="ECO:0007669"/>
    <property type="project" value="InterPro"/>
</dbReference>
<reference evidence="2 3" key="1">
    <citation type="submission" date="2020-08" db="EMBL/GenBank/DDBJ databases">
        <title>Plant Genome Project.</title>
        <authorList>
            <person name="Zhang R.-G."/>
        </authorList>
    </citation>
    <scope>NUCLEOTIDE SEQUENCE [LARGE SCALE GENOMIC DNA]</scope>
    <source>
        <tissue evidence="2">Rhizome</tissue>
    </source>
</reference>
<dbReference type="Pfam" id="PF00450">
    <property type="entry name" value="Peptidase_S10"/>
    <property type="match status" value="1"/>
</dbReference>
<accession>A0A8J5KQX7</accession>
<dbReference type="InterPro" id="IPR001563">
    <property type="entry name" value="Peptidase_S10"/>
</dbReference>
<evidence type="ECO:0000256" key="1">
    <source>
        <dbReference type="ARBA" id="ARBA00009431"/>
    </source>
</evidence>
<dbReference type="EMBL" id="JACMSC010000014">
    <property type="protein sequence ID" value="KAG6490009.1"/>
    <property type="molecule type" value="Genomic_DNA"/>
</dbReference>
<dbReference type="Proteomes" id="UP000734854">
    <property type="component" value="Unassembled WGS sequence"/>
</dbReference>
<organism evidence="2 3">
    <name type="scientific">Zingiber officinale</name>
    <name type="common">Ginger</name>
    <name type="synonym">Amomum zingiber</name>
    <dbReference type="NCBI Taxonomy" id="94328"/>
    <lineage>
        <taxon>Eukaryota</taxon>
        <taxon>Viridiplantae</taxon>
        <taxon>Streptophyta</taxon>
        <taxon>Embryophyta</taxon>
        <taxon>Tracheophyta</taxon>
        <taxon>Spermatophyta</taxon>
        <taxon>Magnoliopsida</taxon>
        <taxon>Liliopsida</taxon>
        <taxon>Zingiberales</taxon>
        <taxon>Zingiberaceae</taxon>
        <taxon>Zingiber</taxon>
    </lineage>
</organism>
<comment type="similarity">
    <text evidence="1">Belongs to the peptidase S10 family.</text>
</comment>
<dbReference type="GO" id="GO:0004185">
    <property type="term" value="F:serine-type carboxypeptidase activity"/>
    <property type="evidence" value="ECO:0007669"/>
    <property type="project" value="InterPro"/>
</dbReference>
<proteinExistence type="inferred from homology"/>
<evidence type="ECO:0000313" key="3">
    <source>
        <dbReference type="Proteomes" id="UP000734854"/>
    </source>
</evidence>
<dbReference type="AlphaFoldDB" id="A0A8J5KQX7"/>
<gene>
    <name evidence="2" type="ORF">ZIOFF_051291</name>
</gene>
<dbReference type="SUPFAM" id="SSF53474">
    <property type="entry name" value="alpha/beta-Hydrolases"/>
    <property type="match status" value="1"/>
</dbReference>
<sequence>MGKVYIFTYRTQRNPRVIVSSWSFTKRLPCFGLQVINGDHDLVVPFSGTEQWIKSLNYSIVEDWGSWYVGGQVTGYIETYSNNLTFATVKIS</sequence>
<dbReference type="InterPro" id="IPR029058">
    <property type="entry name" value="AB_hydrolase_fold"/>
</dbReference>
<keyword evidence="3" id="KW-1185">Reference proteome</keyword>
<dbReference type="Gene3D" id="3.40.50.11320">
    <property type="match status" value="1"/>
</dbReference>
<evidence type="ECO:0000313" key="2">
    <source>
        <dbReference type="EMBL" id="KAG6490009.1"/>
    </source>
</evidence>
<protein>
    <submittedName>
        <fullName evidence="2">Uncharacterized protein</fullName>
    </submittedName>
</protein>
<comment type="caution">
    <text evidence="2">The sequence shown here is derived from an EMBL/GenBank/DDBJ whole genome shotgun (WGS) entry which is preliminary data.</text>
</comment>
<name>A0A8J5KQX7_ZINOF</name>